<evidence type="ECO:0000313" key="1">
    <source>
        <dbReference type="EMBL" id="MCZ0961586.1"/>
    </source>
</evidence>
<organism evidence="1 2">
    <name type="scientific">Paracoccus benzoatiresistens</name>
    <dbReference type="NCBI Taxonomy" id="2997341"/>
    <lineage>
        <taxon>Bacteria</taxon>
        <taxon>Pseudomonadati</taxon>
        <taxon>Pseudomonadota</taxon>
        <taxon>Alphaproteobacteria</taxon>
        <taxon>Rhodobacterales</taxon>
        <taxon>Paracoccaceae</taxon>
        <taxon>Paracoccus</taxon>
    </lineage>
</organism>
<protein>
    <submittedName>
        <fullName evidence="1">Uncharacterized protein</fullName>
    </submittedName>
</protein>
<keyword evidence="2" id="KW-1185">Reference proteome</keyword>
<proteinExistence type="predicted"/>
<name>A0ABT4J577_9RHOB</name>
<gene>
    <name evidence="1" type="ORF">OU682_08135</name>
</gene>
<evidence type="ECO:0000313" key="2">
    <source>
        <dbReference type="Proteomes" id="UP001149822"/>
    </source>
</evidence>
<dbReference type="Proteomes" id="UP001149822">
    <property type="component" value="Unassembled WGS sequence"/>
</dbReference>
<sequence length="77" mass="8342">MSETTDLFVTGGGIDATMPGGARSAALTESERRWMIKRECTRDAEGVMRQRPRLGLLMSPRPFAAVEDCVAGERVAA</sequence>
<reference evidence="1" key="1">
    <citation type="submission" date="2022-12" db="EMBL/GenBank/DDBJ databases">
        <title>Paracoccus sp. EF6 isolated from a lake water.</title>
        <authorList>
            <person name="Liu H."/>
        </authorList>
    </citation>
    <scope>NUCLEOTIDE SEQUENCE</scope>
    <source>
        <strain evidence="1">EF6</strain>
    </source>
</reference>
<dbReference type="EMBL" id="JAPTYD010000008">
    <property type="protein sequence ID" value="MCZ0961586.1"/>
    <property type="molecule type" value="Genomic_DNA"/>
</dbReference>
<comment type="caution">
    <text evidence="1">The sequence shown here is derived from an EMBL/GenBank/DDBJ whole genome shotgun (WGS) entry which is preliminary data.</text>
</comment>
<accession>A0ABT4J577</accession>
<dbReference type="RefSeq" id="WP_268941573.1">
    <property type="nucleotide sequence ID" value="NZ_JAPTYD010000008.1"/>
</dbReference>